<dbReference type="PANTHER" id="PTHR22916">
    <property type="entry name" value="GLYCOSYLTRANSFERASE"/>
    <property type="match status" value="1"/>
</dbReference>
<name>A0AB73BPD5_9LACO</name>
<dbReference type="EMBL" id="VUAO01000015">
    <property type="protein sequence ID" value="KAA8797656.1"/>
    <property type="molecule type" value="Genomic_DNA"/>
</dbReference>
<protein>
    <submittedName>
        <fullName evidence="4">Glycosyltransferase family 2 protein</fullName>
    </submittedName>
</protein>
<organism evidence="4 5">
    <name type="scientific">Lactobacillus crispatus</name>
    <dbReference type="NCBI Taxonomy" id="47770"/>
    <lineage>
        <taxon>Bacteria</taxon>
        <taxon>Bacillati</taxon>
        <taxon>Bacillota</taxon>
        <taxon>Bacilli</taxon>
        <taxon>Lactobacillales</taxon>
        <taxon>Lactobacillaceae</taxon>
        <taxon>Lactobacillus</taxon>
    </lineage>
</organism>
<dbReference type="Pfam" id="PF00535">
    <property type="entry name" value="Glycos_transf_2"/>
    <property type="match status" value="1"/>
</dbReference>
<accession>A0AB73BPD5</accession>
<sequence>MIQDTQKDSNRYVSFIVPVYNKSVIQFKKCLNSILFQNNFIKEILVIDDGSKAELGKEYALISKKLGARYIYQKNMGVSSARNKGIKEARGEYIAFVDADDILKPQAIHFQDFDDKPDLIIYDVIKKISNFSEDKIFSFPTKAVYLKSKELLKYAFSESLINWSVAKLYSKKFLVNHNLCFNESLKQGEDLDFVSRAILSEPHIKYCSRINYVYNFTTSTGDKRIEQDPLGILHDAEKIYKLHIHLLELMPVRMQNKLNQLVCSEAAKELLRITTMVLIKKPRYFIKNHSKFKSYASELKNNLTYNSFYRKSLSSIEKKNILFLYFYGYSRLIYHKLVKK</sequence>
<evidence type="ECO:0000256" key="1">
    <source>
        <dbReference type="ARBA" id="ARBA00022676"/>
    </source>
</evidence>
<dbReference type="AlphaFoldDB" id="A0AB73BPD5"/>
<evidence type="ECO:0000313" key="5">
    <source>
        <dbReference type="Proteomes" id="UP000322051"/>
    </source>
</evidence>
<dbReference type="GO" id="GO:0016757">
    <property type="term" value="F:glycosyltransferase activity"/>
    <property type="evidence" value="ECO:0007669"/>
    <property type="project" value="UniProtKB-KW"/>
</dbReference>
<feature type="domain" description="Glycosyltransferase 2-like" evidence="3">
    <location>
        <begin position="14"/>
        <end position="172"/>
    </location>
</feature>
<evidence type="ECO:0000313" key="4">
    <source>
        <dbReference type="EMBL" id="KAA8797656.1"/>
    </source>
</evidence>
<dbReference type="CDD" id="cd00761">
    <property type="entry name" value="Glyco_tranf_GTA_type"/>
    <property type="match status" value="1"/>
</dbReference>
<dbReference type="SUPFAM" id="SSF53448">
    <property type="entry name" value="Nucleotide-diphospho-sugar transferases"/>
    <property type="match status" value="1"/>
</dbReference>
<dbReference type="Proteomes" id="UP000322051">
    <property type="component" value="Unassembled WGS sequence"/>
</dbReference>
<proteinExistence type="predicted"/>
<dbReference type="Gene3D" id="3.90.550.10">
    <property type="entry name" value="Spore Coat Polysaccharide Biosynthesis Protein SpsA, Chain A"/>
    <property type="match status" value="1"/>
</dbReference>
<dbReference type="InterPro" id="IPR029044">
    <property type="entry name" value="Nucleotide-diphossugar_trans"/>
</dbReference>
<evidence type="ECO:0000256" key="2">
    <source>
        <dbReference type="ARBA" id="ARBA00022679"/>
    </source>
</evidence>
<comment type="caution">
    <text evidence="4">The sequence shown here is derived from an EMBL/GenBank/DDBJ whole genome shotgun (WGS) entry which is preliminary data.</text>
</comment>
<keyword evidence="2" id="KW-0808">Transferase</keyword>
<dbReference type="InterPro" id="IPR001173">
    <property type="entry name" value="Glyco_trans_2-like"/>
</dbReference>
<gene>
    <name evidence="4" type="ORF">F1C02_06740</name>
</gene>
<dbReference type="RefSeq" id="WP_150352740.1">
    <property type="nucleotide sequence ID" value="NZ_VUAL01000017.1"/>
</dbReference>
<keyword evidence="1" id="KW-0328">Glycosyltransferase</keyword>
<evidence type="ECO:0000259" key="3">
    <source>
        <dbReference type="Pfam" id="PF00535"/>
    </source>
</evidence>
<dbReference type="PANTHER" id="PTHR22916:SF51">
    <property type="entry name" value="GLYCOSYLTRANSFERASE EPSH-RELATED"/>
    <property type="match status" value="1"/>
</dbReference>
<reference evidence="4 5" key="1">
    <citation type="submission" date="2019-09" db="EMBL/GenBank/DDBJ databases">
        <title>Comparative analysis of L. crispatus genomes revealed niche specific adaptation to different host and body sites.</title>
        <authorList>
            <person name="Pan M."/>
            <person name="Hidalgo-Cantabrana C."/>
            <person name="Barrangou R."/>
        </authorList>
    </citation>
    <scope>NUCLEOTIDE SEQUENCE [LARGE SCALE GENOMIC DNA]</scope>
    <source>
        <strain evidence="4 5">NCK973</strain>
    </source>
</reference>